<protein>
    <submittedName>
        <fullName evidence="2">Enoyl-CoA hydratase/isomerase family protein</fullName>
    </submittedName>
</protein>
<dbReference type="Gene3D" id="3.90.226.10">
    <property type="entry name" value="2-enoyl-CoA Hydratase, Chain A, domain 1"/>
    <property type="match status" value="1"/>
</dbReference>
<dbReference type="Pfam" id="PF00378">
    <property type="entry name" value="ECH_1"/>
    <property type="match status" value="1"/>
</dbReference>
<dbReference type="SUPFAM" id="SSF52096">
    <property type="entry name" value="ClpP/crotonase"/>
    <property type="match status" value="1"/>
</dbReference>
<dbReference type="EMBL" id="JBHTBF010000003">
    <property type="protein sequence ID" value="MFC7318674.1"/>
    <property type="molecule type" value="Genomic_DNA"/>
</dbReference>
<dbReference type="InterPro" id="IPR029045">
    <property type="entry name" value="ClpP/crotonase-like_dom_sf"/>
</dbReference>
<evidence type="ECO:0000313" key="3">
    <source>
        <dbReference type="Proteomes" id="UP001596547"/>
    </source>
</evidence>
<evidence type="ECO:0000313" key="2">
    <source>
        <dbReference type="EMBL" id="MFC7318674.1"/>
    </source>
</evidence>
<reference evidence="2 3" key="1">
    <citation type="journal article" date="2019" name="Int. J. Syst. Evol. Microbiol.">
        <title>The Global Catalogue of Microorganisms (GCM) 10K type strain sequencing project: providing services to taxonomists for standard genome sequencing and annotation.</title>
        <authorList>
            <consortium name="The Broad Institute Genomics Platform"/>
            <consortium name="The Broad Institute Genome Sequencing Center for Infectious Disease"/>
            <person name="Wu L."/>
            <person name="Ma J."/>
        </authorList>
    </citation>
    <scope>NUCLEOTIDE SEQUENCE [LARGE SCALE GENOMIC DNA]</scope>
    <source>
        <strain evidence="2 3">PSR21</strain>
    </source>
</reference>
<accession>A0ABD6ADN7</accession>
<comment type="caution">
    <text evidence="2">The sequence shown here is derived from an EMBL/GenBank/DDBJ whole genome shotgun (WGS) entry which is preliminary data.</text>
</comment>
<dbReference type="PANTHER" id="PTHR43802:SF1">
    <property type="entry name" value="IP11341P-RELATED"/>
    <property type="match status" value="1"/>
</dbReference>
<dbReference type="CDD" id="cd06558">
    <property type="entry name" value="crotonase-like"/>
    <property type="match status" value="1"/>
</dbReference>
<dbReference type="RefSeq" id="WP_276306488.1">
    <property type="nucleotide sequence ID" value="NZ_CP119993.1"/>
</dbReference>
<organism evidence="2 3">
    <name type="scientific">Halomarina halobia</name>
    <dbReference type="NCBI Taxonomy" id="3033386"/>
    <lineage>
        <taxon>Archaea</taxon>
        <taxon>Methanobacteriati</taxon>
        <taxon>Methanobacteriota</taxon>
        <taxon>Stenosarchaea group</taxon>
        <taxon>Halobacteria</taxon>
        <taxon>Halobacteriales</taxon>
        <taxon>Natronomonadaceae</taxon>
        <taxon>Halomarina</taxon>
    </lineage>
</organism>
<evidence type="ECO:0000256" key="1">
    <source>
        <dbReference type="ARBA" id="ARBA00005254"/>
    </source>
</evidence>
<comment type="similarity">
    <text evidence="1">Belongs to the enoyl-CoA hydratase/isomerase family.</text>
</comment>
<dbReference type="Proteomes" id="UP001596547">
    <property type="component" value="Unassembled WGS sequence"/>
</dbReference>
<name>A0ABD6ADN7_9EURY</name>
<dbReference type="PANTHER" id="PTHR43802">
    <property type="entry name" value="ENOYL-COA HYDRATASE"/>
    <property type="match status" value="1"/>
</dbReference>
<dbReference type="GeneID" id="79317137"/>
<dbReference type="InterPro" id="IPR001753">
    <property type="entry name" value="Enoyl-CoA_hydra/iso"/>
</dbReference>
<dbReference type="AlphaFoldDB" id="A0ABD6ADN7"/>
<proteinExistence type="inferred from homology"/>
<keyword evidence="3" id="KW-1185">Reference proteome</keyword>
<sequence length="222" mass="23492">MVAVDTDAVVTSVEDGLVSVELNRPEKLNALTPEMIDGLHGAFTELNEDPPAAVLLAGRGRATCAGMDVEIVSQDYETDFADVDALAQELYALVEELPCPVAMAARGALVGMGFVVSLSCDFLVVGEGTTLSVPEVKYDIASERTARRLPELVGHRPAAELLLTGEPISPARAHELGLANAVVPSDEVDDRARALLASITEHDRETVTELCSLLRGGESNGR</sequence>
<gene>
    <name evidence="2" type="ORF">ACFQPE_18015</name>
</gene>